<organism evidence="13 14">
    <name type="scientific">Vogesella facilis</name>
    <dbReference type="NCBI Taxonomy" id="1655232"/>
    <lineage>
        <taxon>Bacteria</taxon>
        <taxon>Pseudomonadati</taxon>
        <taxon>Pseudomonadota</taxon>
        <taxon>Betaproteobacteria</taxon>
        <taxon>Neisseriales</taxon>
        <taxon>Chromobacteriaceae</taxon>
        <taxon>Vogesella</taxon>
    </lineage>
</organism>
<dbReference type="PANTHER" id="PTHR47354">
    <property type="entry name" value="NADH OXIDOREDUCTASE HCR"/>
    <property type="match status" value="1"/>
</dbReference>
<dbReference type="Pfam" id="PF00175">
    <property type="entry name" value="NAD_binding_1"/>
    <property type="match status" value="1"/>
</dbReference>
<evidence type="ECO:0000256" key="1">
    <source>
        <dbReference type="ARBA" id="ARBA00001974"/>
    </source>
</evidence>
<dbReference type="InterPro" id="IPR001433">
    <property type="entry name" value="OxRdtase_FAD/NAD-bd"/>
</dbReference>
<evidence type="ECO:0000313" key="14">
    <source>
        <dbReference type="Proteomes" id="UP001595741"/>
    </source>
</evidence>
<feature type="domain" description="FAD-binding FR-type" evidence="12">
    <location>
        <begin position="35"/>
        <end position="138"/>
    </location>
</feature>
<evidence type="ECO:0000256" key="5">
    <source>
        <dbReference type="ARBA" id="ARBA00022827"/>
    </source>
</evidence>
<dbReference type="SUPFAM" id="SSF52343">
    <property type="entry name" value="Ferredoxin reductase-like, C-terminal NADP-linked domain"/>
    <property type="match status" value="1"/>
</dbReference>
<dbReference type="SUPFAM" id="SSF54292">
    <property type="entry name" value="2Fe-2S ferredoxin-like"/>
    <property type="match status" value="1"/>
</dbReference>
<evidence type="ECO:0000256" key="10">
    <source>
        <dbReference type="ARBA" id="ARBA00061434"/>
    </source>
</evidence>
<evidence type="ECO:0000256" key="6">
    <source>
        <dbReference type="ARBA" id="ARBA00023002"/>
    </source>
</evidence>
<evidence type="ECO:0000256" key="2">
    <source>
        <dbReference type="ARBA" id="ARBA00022630"/>
    </source>
</evidence>
<accession>A0ABV7RC52</accession>
<comment type="caution">
    <text evidence="13">The sequence shown here is derived from an EMBL/GenBank/DDBJ whole genome shotgun (WGS) entry which is preliminary data.</text>
</comment>
<dbReference type="Gene3D" id="3.40.50.80">
    <property type="entry name" value="Nucleotide-binding domain of ferredoxin-NADP reductase (FNR) module"/>
    <property type="match status" value="1"/>
</dbReference>
<dbReference type="InterPro" id="IPR006058">
    <property type="entry name" value="2Fe2S_fd_BS"/>
</dbReference>
<evidence type="ECO:0000256" key="8">
    <source>
        <dbReference type="ARBA" id="ARBA00023014"/>
    </source>
</evidence>
<reference evidence="14" key="1">
    <citation type="journal article" date="2019" name="Int. J. Syst. Evol. Microbiol.">
        <title>The Global Catalogue of Microorganisms (GCM) 10K type strain sequencing project: providing services to taxonomists for standard genome sequencing and annotation.</title>
        <authorList>
            <consortium name="The Broad Institute Genomics Platform"/>
            <consortium name="The Broad Institute Genome Sequencing Center for Infectious Disease"/>
            <person name="Wu L."/>
            <person name="Ma J."/>
        </authorList>
    </citation>
    <scope>NUCLEOTIDE SEQUENCE [LARGE SCALE GENOMIC DNA]</scope>
    <source>
        <strain evidence="14">KCTC 42742</strain>
    </source>
</reference>
<gene>
    <name evidence="13" type="ORF">ACFOLG_01445</name>
</gene>
<dbReference type="Pfam" id="PF00970">
    <property type="entry name" value="FAD_binding_6"/>
    <property type="match status" value="1"/>
</dbReference>
<comment type="cofactor">
    <cofactor evidence="1">
        <name>FAD</name>
        <dbReference type="ChEBI" id="CHEBI:57692"/>
    </cofactor>
</comment>
<dbReference type="Pfam" id="PF00111">
    <property type="entry name" value="Fer2"/>
    <property type="match status" value="1"/>
</dbReference>
<proteinExistence type="inferred from homology"/>
<evidence type="ECO:0000256" key="9">
    <source>
        <dbReference type="ARBA" id="ARBA00034078"/>
    </source>
</evidence>
<keyword evidence="14" id="KW-1185">Reference proteome</keyword>
<dbReference type="PROSITE" id="PS51085">
    <property type="entry name" value="2FE2S_FER_2"/>
    <property type="match status" value="1"/>
</dbReference>
<dbReference type="InterPro" id="IPR017938">
    <property type="entry name" value="Riboflavin_synthase-like_b-brl"/>
</dbReference>
<dbReference type="InterPro" id="IPR012675">
    <property type="entry name" value="Beta-grasp_dom_sf"/>
</dbReference>
<dbReference type="PRINTS" id="PR00371">
    <property type="entry name" value="FPNCR"/>
</dbReference>
<evidence type="ECO:0000256" key="4">
    <source>
        <dbReference type="ARBA" id="ARBA00022723"/>
    </source>
</evidence>
<dbReference type="EMBL" id="JBHRXN010000002">
    <property type="protein sequence ID" value="MFC3530841.1"/>
    <property type="molecule type" value="Genomic_DNA"/>
</dbReference>
<dbReference type="CDD" id="cd06215">
    <property type="entry name" value="FNR_iron_sulfur_binding_1"/>
    <property type="match status" value="1"/>
</dbReference>
<dbReference type="PANTHER" id="PTHR47354:SF6">
    <property type="entry name" value="NADH OXIDOREDUCTASE HCR"/>
    <property type="match status" value="1"/>
</dbReference>
<keyword evidence="3" id="KW-0001">2Fe-2S</keyword>
<dbReference type="CDD" id="cd00207">
    <property type="entry name" value="fer2"/>
    <property type="match status" value="1"/>
</dbReference>
<dbReference type="SUPFAM" id="SSF63380">
    <property type="entry name" value="Riboflavin synthase domain-like"/>
    <property type="match status" value="1"/>
</dbReference>
<comment type="cofactor">
    <cofactor evidence="9">
        <name>[2Fe-2S] cluster</name>
        <dbReference type="ChEBI" id="CHEBI:190135"/>
    </cofactor>
</comment>
<feature type="domain" description="2Fe-2S ferredoxin-type" evidence="11">
    <location>
        <begin position="295"/>
        <end position="379"/>
    </location>
</feature>
<evidence type="ECO:0000256" key="7">
    <source>
        <dbReference type="ARBA" id="ARBA00023004"/>
    </source>
</evidence>
<name>A0ABV7RC52_9NEIS</name>
<dbReference type="PROSITE" id="PS51384">
    <property type="entry name" value="FAD_FR"/>
    <property type="match status" value="1"/>
</dbReference>
<keyword evidence="2" id="KW-0285">Flavoprotein</keyword>
<dbReference type="InterPro" id="IPR001041">
    <property type="entry name" value="2Fe-2S_ferredoxin-type"/>
</dbReference>
<keyword evidence="6" id="KW-0560">Oxidoreductase</keyword>
<sequence>MISAQHLAVAAAPAVADRFVAASSWEHAGREWSSGEQATLTCVRVIAETHDVTTFVFIPPAGAPLSYEPGQFLTLALNINGQPISRCYTISSAPTRPFTLSITVKRVPGGAVSNWLHDTLQPGMSLQAYGPAGMFTPTQHPARKLLYLSAGSGVTPLMSMARASADLGLERDIVFLHSARSPADIIFRDELQALARLSAAFRFLPLCDSAGDEAGWHGQVGRISLALLQQAVPDFREREVFVCGPAGYMQAVRDMLQHGGHDPAHYHQESFDFASVTAACAAAPAATGTAPAQRYSVQLLRSGKTFSMDGAQTVLLAAKKAGVVVPSSCNSGMCGTCKTRLLAGTVAMQHNGGIRPREIDNGLRLLCCSRPTSDLVLDL</sequence>
<dbReference type="InterPro" id="IPR036010">
    <property type="entry name" value="2Fe-2S_ferredoxin-like_sf"/>
</dbReference>
<evidence type="ECO:0000259" key="12">
    <source>
        <dbReference type="PROSITE" id="PS51384"/>
    </source>
</evidence>
<keyword evidence="8" id="KW-0411">Iron-sulfur</keyword>
<dbReference type="Gene3D" id="2.40.30.10">
    <property type="entry name" value="Translation factors"/>
    <property type="match status" value="1"/>
</dbReference>
<dbReference type="Gene3D" id="3.10.20.30">
    <property type="match status" value="1"/>
</dbReference>
<keyword evidence="7" id="KW-0408">Iron</keyword>
<evidence type="ECO:0000256" key="3">
    <source>
        <dbReference type="ARBA" id="ARBA00022714"/>
    </source>
</evidence>
<evidence type="ECO:0000259" key="11">
    <source>
        <dbReference type="PROSITE" id="PS51085"/>
    </source>
</evidence>
<comment type="similarity">
    <text evidence="10">In the N-terminal section; belongs to the FAD-binding oxidoreductase type 6 family.</text>
</comment>
<dbReference type="PRINTS" id="PR00410">
    <property type="entry name" value="PHEHYDRXLASE"/>
</dbReference>
<dbReference type="InterPro" id="IPR008333">
    <property type="entry name" value="Cbr1-like_FAD-bd_dom"/>
</dbReference>
<dbReference type="InterPro" id="IPR001709">
    <property type="entry name" value="Flavoprot_Pyr_Nucl_cyt_Rdtase"/>
</dbReference>
<dbReference type="InterPro" id="IPR039261">
    <property type="entry name" value="FNR_nucleotide-bd"/>
</dbReference>
<dbReference type="RefSeq" id="WP_386087647.1">
    <property type="nucleotide sequence ID" value="NZ_JBHRXN010000002.1"/>
</dbReference>
<keyword evidence="5" id="KW-0274">FAD</keyword>
<protein>
    <submittedName>
        <fullName evidence="13">FAD-binding oxidoreductase</fullName>
    </submittedName>
</protein>
<dbReference type="Proteomes" id="UP001595741">
    <property type="component" value="Unassembled WGS sequence"/>
</dbReference>
<keyword evidence="4" id="KW-0479">Metal-binding</keyword>
<dbReference type="InterPro" id="IPR050415">
    <property type="entry name" value="MRET"/>
</dbReference>
<dbReference type="PROSITE" id="PS00197">
    <property type="entry name" value="2FE2S_FER_1"/>
    <property type="match status" value="1"/>
</dbReference>
<dbReference type="InterPro" id="IPR017927">
    <property type="entry name" value="FAD-bd_FR_type"/>
</dbReference>
<evidence type="ECO:0000313" key="13">
    <source>
        <dbReference type="EMBL" id="MFC3530841.1"/>
    </source>
</evidence>